<evidence type="ECO:0000256" key="1">
    <source>
        <dbReference type="SAM" id="MobiDB-lite"/>
    </source>
</evidence>
<dbReference type="AlphaFoldDB" id="A0A371X5Z2"/>
<comment type="caution">
    <text evidence="2">The sequence shown here is derived from an EMBL/GenBank/DDBJ whole genome shotgun (WGS) entry which is preliminary data.</text>
</comment>
<feature type="compositionally biased region" description="Low complexity" evidence="1">
    <location>
        <begin position="337"/>
        <end position="350"/>
    </location>
</feature>
<proteinExistence type="predicted"/>
<dbReference type="Proteomes" id="UP000262379">
    <property type="component" value="Unassembled WGS sequence"/>
</dbReference>
<keyword evidence="3" id="KW-1185">Reference proteome</keyword>
<sequence length="366" mass="40559">MICALLHRYVNVGDLMSLAVRTERAYRRAGLRFDRVLAEENVVPSAAEYVRVLTSSGRQLSASSWRFLRAAIKWWIAGSISEREAELFTRLFGAMKPVPIKTKRPPKRLPISLVQSLVNVLRETPRGRNKRIAADMLIAGPVVGLRPCEWARAELNGDVLRVQNAKYRPGISGNGSHRELVLQWHVITTEQRDAIRRLLTDLKGADWERIGGNIRRAFNNAKRRLKVTGEITKGQARTRLYEARHQFSADAKRTLDYAGGEVAGAMGHRAAMTAHSAYGNRSKATGTLPVKPTVESVEKVSEKSIIQLARSLAKAAAYKLGFAGASGSERRESMTVSPPSRQRSSDSSRPLTRPSNGRRDNGPNTS</sequence>
<reference evidence="3" key="1">
    <citation type="submission" date="2018-08" db="EMBL/GenBank/DDBJ databases">
        <authorList>
            <person name="Im W.T."/>
        </authorList>
    </citation>
    <scope>NUCLEOTIDE SEQUENCE [LARGE SCALE GENOMIC DNA]</scope>
    <source>
        <strain evidence="3">LA-28</strain>
    </source>
</reference>
<name>A0A371X5Z2_9HYPH</name>
<evidence type="ECO:0000313" key="2">
    <source>
        <dbReference type="EMBL" id="RFC64651.1"/>
    </source>
</evidence>
<feature type="compositionally biased region" description="Basic and acidic residues" evidence="1">
    <location>
        <begin position="357"/>
        <end position="366"/>
    </location>
</feature>
<organism evidence="2 3">
    <name type="scientific">Mesorhizobium denitrificans</name>
    <dbReference type="NCBI Taxonomy" id="2294114"/>
    <lineage>
        <taxon>Bacteria</taxon>
        <taxon>Pseudomonadati</taxon>
        <taxon>Pseudomonadota</taxon>
        <taxon>Alphaproteobacteria</taxon>
        <taxon>Hyphomicrobiales</taxon>
        <taxon>Phyllobacteriaceae</taxon>
        <taxon>Mesorhizobium</taxon>
    </lineage>
</organism>
<evidence type="ECO:0000313" key="3">
    <source>
        <dbReference type="Proteomes" id="UP000262379"/>
    </source>
</evidence>
<accession>A0A371X5Z2</accession>
<dbReference type="EMBL" id="QURN01000019">
    <property type="protein sequence ID" value="RFC64651.1"/>
    <property type="molecule type" value="Genomic_DNA"/>
</dbReference>
<protein>
    <recommendedName>
        <fullName evidence="4">Tyr recombinase domain-containing protein</fullName>
    </recommendedName>
</protein>
<feature type="region of interest" description="Disordered" evidence="1">
    <location>
        <begin position="324"/>
        <end position="366"/>
    </location>
</feature>
<evidence type="ECO:0008006" key="4">
    <source>
        <dbReference type="Google" id="ProtNLM"/>
    </source>
</evidence>
<gene>
    <name evidence="2" type="ORF">DY251_19440</name>
</gene>